<feature type="region of interest" description="Disordered" evidence="8">
    <location>
        <begin position="21"/>
        <end position="48"/>
    </location>
</feature>
<evidence type="ECO:0000256" key="4">
    <source>
        <dbReference type="ARBA" id="ARBA00022844"/>
    </source>
</evidence>
<sequence>MPRPNINLAFAGSVTFKSYTNGTNSTSLRTRGRSSETTSGVARRKPSGGWIPPTNYTVSADYYQGGEGTHEVKLVTPTATVGQIYTGTVLSVDNLGPYDLRVLCDASMTSAYAFTDSSDLQARAMIQALSRLKDMDVDLGTAFGERNSTARQLGDAARSLANAYRNVRKGRVRQAMRDLGLSAQHGMPRGSSYTSKWLGLQYGWKPMLSDIYGAVESLRKKPPETWKVTAKGRASESENKSVVLYPTGSTATGYNSYAYVKRGAFVRLDAIPTSPLLGTLASVGVLNPINIAWELVPLSFVVDWAFGIGDYLSVIDAQLGYSNVEFSSSWMREATWRISGNSGKLASGARVTNDFSGSKRAFRLTRSTGVNPSPPFPRLKDPRSFGHMANGLALLSQAFTGSPNYHHYR</sequence>
<name>A0A514D871_9VIRU</name>
<evidence type="ECO:0000256" key="3">
    <source>
        <dbReference type="ARBA" id="ARBA00022804"/>
    </source>
</evidence>
<dbReference type="InterPro" id="IPR005563">
    <property type="entry name" value="A_protein"/>
</dbReference>
<keyword evidence="6" id="KW-1160">Virus entry into host cell</keyword>
<comment type="subcellular location">
    <subcellularLocation>
        <location evidence="1">Virion</location>
    </subcellularLocation>
</comment>
<dbReference type="EMBL" id="MN035059">
    <property type="protein sequence ID" value="QDH89820.1"/>
    <property type="molecule type" value="Genomic_RNA"/>
</dbReference>
<keyword evidence="2" id="KW-0945">Host-virus interaction</keyword>
<feature type="compositionally biased region" description="Polar residues" evidence="8">
    <location>
        <begin position="21"/>
        <end position="40"/>
    </location>
</feature>
<evidence type="ECO:0000256" key="5">
    <source>
        <dbReference type="ARBA" id="ARBA00023104"/>
    </source>
</evidence>
<comment type="similarity">
    <text evidence="7">Belongs to the Leviviricetes maturation protein family.</text>
</comment>
<keyword evidence="4" id="KW-0946">Virion</keyword>
<reference evidence="9" key="1">
    <citation type="submission" date="2019-05" db="EMBL/GenBank/DDBJ databases">
        <title>Metatranscriptomic reconstruction reveals RNA viruses with the potential to shape carbon cycling in soil.</title>
        <authorList>
            <person name="Starr E.P."/>
            <person name="Nuccio E."/>
            <person name="Pett-Ridge J."/>
            <person name="Banfield J.F."/>
            <person name="Firestone M.K."/>
        </authorList>
    </citation>
    <scope>NUCLEOTIDE SEQUENCE</scope>
    <source>
        <strain evidence="9">H4_Rhizo_Litter_20_scaffold_452</strain>
    </source>
</reference>
<evidence type="ECO:0000313" key="9">
    <source>
        <dbReference type="EMBL" id="QDH89820.1"/>
    </source>
</evidence>
<dbReference type="Pfam" id="PF03863">
    <property type="entry name" value="Phage_mat-A"/>
    <property type="match status" value="1"/>
</dbReference>
<protein>
    <recommendedName>
        <fullName evidence="10">Maturation</fullName>
    </recommendedName>
</protein>
<keyword evidence="5" id="KW-1175">Viral attachment to host cell pilus</keyword>
<evidence type="ECO:0000256" key="8">
    <source>
        <dbReference type="SAM" id="MobiDB-lite"/>
    </source>
</evidence>
<evidence type="ECO:0000256" key="7">
    <source>
        <dbReference type="ARBA" id="ARBA00035110"/>
    </source>
</evidence>
<organism evidence="9">
    <name type="scientific">Leviviridae sp</name>
    <dbReference type="NCBI Taxonomy" id="2027243"/>
    <lineage>
        <taxon>Viruses</taxon>
        <taxon>Riboviria</taxon>
        <taxon>Orthornavirae</taxon>
        <taxon>Lenarviricota</taxon>
        <taxon>Leviviricetes</taxon>
        <taxon>Norzivirales</taxon>
        <taxon>Fiersviridae</taxon>
    </lineage>
</organism>
<evidence type="ECO:0000256" key="6">
    <source>
        <dbReference type="ARBA" id="ARBA00023296"/>
    </source>
</evidence>
<dbReference type="GO" id="GO:0044423">
    <property type="term" value="C:virion component"/>
    <property type="evidence" value="ECO:0007669"/>
    <property type="project" value="UniProtKB-KW"/>
</dbReference>
<proteinExistence type="inferred from homology"/>
<evidence type="ECO:0000256" key="2">
    <source>
        <dbReference type="ARBA" id="ARBA00022581"/>
    </source>
</evidence>
<evidence type="ECO:0000256" key="1">
    <source>
        <dbReference type="ARBA" id="ARBA00004328"/>
    </source>
</evidence>
<gene>
    <name evidence="9" type="ORF">H4RhizoLitter20452_000003</name>
</gene>
<dbReference type="GO" id="GO:0039666">
    <property type="term" value="P:virion attachment to host cell pilus"/>
    <property type="evidence" value="ECO:0007669"/>
    <property type="project" value="UniProtKB-KW"/>
</dbReference>
<evidence type="ECO:0008006" key="10">
    <source>
        <dbReference type="Google" id="ProtNLM"/>
    </source>
</evidence>
<keyword evidence="3" id="KW-1161">Viral attachment to host cell</keyword>
<accession>A0A514D871</accession>